<dbReference type="InterPro" id="IPR036291">
    <property type="entry name" value="NAD(P)-bd_dom_sf"/>
</dbReference>
<comment type="subcellular location">
    <subcellularLocation>
        <location evidence="1">Cytoplasm</location>
    </subcellularLocation>
</comment>
<name>A0ABM8TAR7_9BURK</name>
<evidence type="ECO:0000313" key="6">
    <source>
        <dbReference type="EMBL" id="CAG2129636.1"/>
    </source>
</evidence>
<evidence type="ECO:0000256" key="4">
    <source>
        <dbReference type="ARBA" id="ARBA00023002"/>
    </source>
</evidence>
<organism evidence="6 7">
    <name type="scientific">Cupriavidus numazuensis</name>
    <dbReference type="NCBI Taxonomy" id="221992"/>
    <lineage>
        <taxon>Bacteria</taxon>
        <taxon>Pseudomonadati</taxon>
        <taxon>Pseudomonadota</taxon>
        <taxon>Betaproteobacteria</taxon>
        <taxon>Burkholderiales</taxon>
        <taxon>Burkholderiaceae</taxon>
        <taxon>Cupriavidus</taxon>
    </lineage>
</organism>
<evidence type="ECO:0000256" key="3">
    <source>
        <dbReference type="ARBA" id="ARBA00022857"/>
    </source>
</evidence>
<dbReference type="GO" id="GO:0016491">
    <property type="term" value="F:oxidoreductase activity"/>
    <property type="evidence" value="ECO:0007669"/>
    <property type="project" value="UniProtKB-KW"/>
</dbReference>
<gene>
    <name evidence="6" type="primary">yueD</name>
    <name evidence="6" type="ORF">LMG26411_00207</name>
</gene>
<keyword evidence="3" id="KW-0521">NADP</keyword>
<keyword evidence="4 6" id="KW-0560">Oxidoreductase</keyword>
<dbReference type="PRINTS" id="PR00081">
    <property type="entry name" value="GDHRDH"/>
</dbReference>
<dbReference type="InterPro" id="IPR002347">
    <property type="entry name" value="SDR_fam"/>
</dbReference>
<keyword evidence="2" id="KW-0963">Cytoplasm</keyword>
<protein>
    <submittedName>
        <fullName evidence="6">Benzil reductase ((S)-benzoin forming)</fullName>
        <ecNumber evidence="6">1.1.1.320</ecNumber>
    </submittedName>
</protein>
<reference evidence="6 7" key="1">
    <citation type="submission" date="2021-03" db="EMBL/GenBank/DDBJ databases">
        <authorList>
            <person name="Peeters C."/>
        </authorList>
    </citation>
    <scope>NUCLEOTIDE SEQUENCE [LARGE SCALE GENOMIC DNA]</scope>
    <source>
        <strain evidence="6 7">LMG 26411</strain>
    </source>
</reference>
<dbReference type="SMART" id="SM00822">
    <property type="entry name" value="PKS_KR"/>
    <property type="match status" value="1"/>
</dbReference>
<dbReference type="Proteomes" id="UP000672657">
    <property type="component" value="Unassembled WGS sequence"/>
</dbReference>
<dbReference type="PANTHER" id="PTHR44085">
    <property type="entry name" value="SEPIAPTERIN REDUCTASE"/>
    <property type="match status" value="1"/>
</dbReference>
<comment type="caution">
    <text evidence="6">The sequence shown here is derived from an EMBL/GenBank/DDBJ whole genome shotgun (WGS) entry which is preliminary data.</text>
</comment>
<dbReference type="PANTHER" id="PTHR44085:SF2">
    <property type="entry name" value="SEPIAPTERIN REDUCTASE"/>
    <property type="match status" value="1"/>
</dbReference>
<feature type="domain" description="Ketoreductase" evidence="5">
    <location>
        <begin position="27"/>
        <end position="230"/>
    </location>
</feature>
<dbReference type="EC" id="1.1.1.320" evidence="6"/>
<dbReference type="InterPro" id="IPR051721">
    <property type="entry name" value="Biopterin_syn/organic_redct"/>
</dbReference>
<dbReference type="EMBL" id="CAJPVI010000001">
    <property type="protein sequence ID" value="CAG2129636.1"/>
    <property type="molecule type" value="Genomic_DNA"/>
</dbReference>
<dbReference type="Pfam" id="PF00106">
    <property type="entry name" value="adh_short"/>
    <property type="match status" value="1"/>
</dbReference>
<dbReference type="InterPro" id="IPR057326">
    <property type="entry name" value="KR_dom"/>
</dbReference>
<sequence>MAGCNRQRLTARRGGSSNRGIMSEADHLYIITGASRGLGAAMTNALLVPGNRLICVARSRNLELERVATMSGVPVAWHLQDLSQPASAAGWLSSVLESQDPPASVTLILNAGVVEPIGPVSRLQEGTLLPHLLTNLATPMIMTGAFLDRTEKFNCPRKVLAISSGAARRPIEGWSAYCAGKAGLDMFIRSVNAEYAGTPEPRTVRAVSLAPGVVDTGMQATIRNADFAGVERFRDLKANQQLASAEETAGRIIAYLHRPDFGSTELDDLRNY</sequence>
<evidence type="ECO:0000256" key="2">
    <source>
        <dbReference type="ARBA" id="ARBA00022490"/>
    </source>
</evidence>
<dbReference type="NCBIfam" id="NF005436">
    <property type="entry name" value="PRK07023.1"/>
    <property type="match status" value="1"/>
</dbReference>
<dbReference type="Gene3D" id="3.40.50.720">
    <property type="entry name" value="NAD(P)-binding Rossmann-like Domain"/>
    <property type="match status" value="1"/>
</dbReference>
<evidence type="ECO:0000313" key="7">
    <source>
        <dbReference type="Proteomes" id="UP000672657"/>
    </source>
</evidence>
<accession>A0ABM8TAR7</accession>
<keyword evidence="7" id="KW-1185">Reference proteome</keyword>
<dbReference type="SUPFAM" id="SSF51735">
    <property type="entry name" value="NAD(P)-binding Rossmann-fold domains"/>
    <property type="match status" value="1"/>
</dbReference>
<evidence type="ECO:0000256" key="1">
    <source>
        <dbReference type="ARBA" id="ARBA00004496"/>
    </source>
</evidence>
<evidence type="ECO:0000259" key="5">
    <source>
        <dbReference type="SMART" id="SM00822"/>
    </source>
</evidence>
<proteinExistence type="predicted"/>